<name>A0AA46AGY7_9BACL</name>
<gene>
    <name evidence="1" type="ORF">SAMN06265361_10936</name>
</gene>
<evidence type="ECO:0000313" key="2">
    <source>
        <dbReference type="Proteomes" id="UP001157946"/>
    </source>
</evidence>
<comment type="caution">
    <text evidence="1">The sequence shown here is derived from an EMBL/GenBank/DDBJ whole genome shotgun (WGS) entry which is preliminary data.</text>
</comment>
<reference evidence="1" key="1">
    <citation type="submission" date="2017-05" db="EMBL/GenBank/DDBJ databases">
        <authorList>
            <person name="Varghese N."/>
            <person name="Submissions S."/>
        </authorList>
    </citation>
    <scope>NUCLEOTIDE SEQUENCE</scope>
    <source>
        <strain evidence="1">DSM 45262</strain>
    </source>
</reference>
<dbReference type="Proteomes" id="UP001157946">
    <property type="component" value="Unassembled WGS sequence"/>
</dbReference>
<dbReference type="AlphaFoldDB" id="A0AA46AGY7"/>
<proteinExistence type="predicted"/>
<dbReference type="EMBL" id="FXTU01000009">
    <property type="protein sequence ID" value="SMP32724.1"/>
    <property type="molecule type" value="Genomic_DNA"/>
</dbReference>
<evidence type="ECO:0000313" key="1">
    <source>
        <dbReference type="EMBL" id="SMP32724.1"/>
    </source>
</evidence>
<accession>A0AA46AGY7</accession>
<protein>
    <submittedName>
        <fullName evidence="1">Uncharacterized protein</fullName>
    </submittedName>
</protein>
<sequence length="32" mass="3664">MNHEARYLSSSVRSDVEEFLKELINQGLVVEA</sequence>
<keyword evidence="2" id="KW-1185">Reference proteome</keyword>
<organism evidence="1 2">
    <name type="scientific">Laceyella tengchongensis</name>
    <dbReference type="NCBI Taxonomy" id="574699"/>
    <lineage>
        <taxon>Bacteria</taxon>
        <taxon>Bacillati</taxon>
        <taxon>Bacillota</taxon>
        <taxon>Bacilli</taxon>
        <taxon>Bacillales</taxon>
        <taxon>Thermoactinomycetaceae</taxon>
        <taxon>Laceyella</taxon>
    </lineage>
</organism>